<evidence type="ECO:0000256" key="5">
    <source>
        <dbReference type="SAM" id="MobiDB-lite"/>
    </source>
</evidence>
<reference evidence="9" key="1">
    <citation type="submission" date="2022-11" db="UniProtKB">
        <authorList>
            <consortium name="WormBaseParasite"/>
        </authorList>
    </citation>
    <scope>IDENTIFICATION</scope>
</reference>
<feature type="domain" description="Major facilitator superfamily (MFS) profile" evidence="7">
    <location>
        <begin position="317"/>
        <end position="757"/>
    </location>
</feature>
<feature type="transmembrane region" description="Helical" evidence="6">
    <location>
        <begin position="645"/>
        <end position="664"/>
    </location>
</feature>
<feature type="transmembrane region" description="Helical" evidence="6">
    <location>
        <begin position="619"/>
        <end position="638"/>
    </location>
</feature>
<dbReference type="Gene3D" id="1.20.1250.20">
    <property type="entry name" value="MFS general substrate transporter like domains"/>
    <property type="match status" value="1"/>
</dbReference>
<feature type="compositionally biased region" description="Polar residues" evidence="5">
    <location>
        <begin position="12"/>
        <end position="40"/>
    </location>
</feature>
<protein>
    <submittedName>
        <fullName evidence="9">Major facilitator superfamily (MFS) profile domain-containing protein</fullName>
    </submittedName>
</protein>
<evidence type="ECO:0000259" key="7">
    <source>
        <dbReference type="PROSITE" id="PS50850"/>
    </source>
</evidence>
<dbReference type="InterPro" id="IPR020846">
    <property type="entry name" value="MFS_dom"/>
</dbReference>
<feature type="transmembrane region" description="Helical" evidence="6">
    <location>
        <begin position="579"/>
        <end position="599"/>
    </location>
</feature>
<organism evidence="8 9">
    <name type="scientific">Globodera rostochiensis</name>
    <name type="common">Golden nematode worm</name>
    <name type="synonym">Heterodera rostochiensis</name>
    <dbReference type="NCBI Taxonomy" id="31243"/>
    <lineage>
        <taxon>Eukaryota</taxon>
        <taxon>Metazoa</taxon>
        <taxon>Ecdysozoa</taxon>
        <taxon>Nematoda</taxon>
        <taxon>Chromadorea</taxon>
        <taxon>Rhabditida</taxon>
        <taxon>Tylenchina</taxon>
        <taxon>Tylenchomorpha</taxon>
        <taxon>Tylenchoidea</taxon>
        <taxon>Heteroderidae</taxon>
        <taxon>Heteroderinae</taxon>
        <taxon>Globodera</taxon>
    </lineage>
</organism>
<feature type="compositionally biased region" description="Polar residues" evidence="5">
    <location>
        <begin position="170"/>
        <end position="183"/>
    </location>
</feature>
<dbReference type="InterPro" id="IPR005829">
    <property type="entry name" value="Sugar_transporter_CS"/>
</dbReference>
<evidence type="ECO:0000313" key="9">
    <source>
        <dbReference type="WBParaSite" id="Gr19_v10_g15636.t1"/>
    </source>
</evidence>
<evidence type="ECO:0000256" key="1">
    <source>
        <dbReference type="ARBA" id="ARBA00004141"/>
    </source>
</evidence>
<dbReference type="AlphaFoldDB" id="A0A914HBQ3"/>
<dbReference type="InterPro" id="IPR005828">
    <property type="entry name" value="MFS_sugar_transport-like"/>
</dbReference>
<dbReference type="Pfam" id="PF00083">
    <property type="entry name" value="Sugar_tr"/>
    <property type="match status" value="1"/>
</dbReference>
<dbReference type="PROSITE" id="PS50850">
    <property type="entry name" value="MFS"/>
    <property type="match status" value="1"/>
</dbReference>
<dbReference type="WBParaSite" id="Gr19_v10_g15636.t1">
    <property type="protein sequence ID" value="Gr19_v10_g15636.t1"/>
    <property type="gene ID" value="Gr19_v10_g15636"/>
</dbReference>
<feature type="transmembrane region" description="Helical" evidence="6">
    <location>
        <begin position="670"/>
        <end position="691"/>
    </location>
</feature>
<evidence type="ECO:0000313" key="8">
    <source>
        <dbReference type="Proteomes" id="UP000887572"/>
    </source>
</evidence>
<feature type="transmembrane region" description="Helical" evidence="6">
    <location>
        <begin position="703"/>
        <end position="724"/>
    </location>
</feature>
<feature type="region of interest" description="Disordered" evidence="5">
    <location>
        <begin position="785"/>
        <end position="821"/>
    </location>
</feature>
<keyword evidence="2 6" id="KW-0812">Transmembrane</keyword>
<dbReference type="CDD" id="cd17317">
    <property type="entry name" value="MFS_SLC22"/>
    <property type="match status" value="1"/>
</dbReference>
<accession>A0A914HBQ3</accession>
<dbReference type="PANTHER" id="PTHR24064">
    <property type="entry name" value="SOLUTE CARRIER FAMILY 22 MEMBER"/>
    <property type="match status" value="1"/>
</dbReference>
<feature type="transmembrane region" description="Helical" evidence="6">
    <location>
        <begin position="405"/>
        <end position="423"/>
    </location>
</feature>
<keyword evidence="3 6" id="KW-1133">Transmembrane helix</keyword>
<feature type="transmembrane region" description="Helical" evidence="6">
    <location>
        <begin position="429"/>
        <end position="451"/>
    </location>
</feature>
<evidence type="ECO:0000256" key="2">
    <source>
        <dbReference type="ARBA" id="ARBA00022692"/>
    </source>
</evidence>
<feature type="region of interest" description="Disordered" evidence="5">
    <location>
        <begin position="1"/>
        <end position="40"/>
    </location>
</feature>
<sequence length="821" mass="91537">MNAPTSPHRHNNVANDGTSAEGTKTDQQQLQHGRSIADPTTTTAVAPNALCVQSEFDLRSVHVAAQCKALAASPAATALAHSDPNLRQQQEDVPSHAFALHSPVIDDDNDDIAAAVRCCDAATREECSNHLRGGDDGGALDAEHPAAGDETRGAAADGDGDTPDGAMQRGESSAPRSATSSRKSSVRGRLRNQSELERARKGKKLLTDIDFEGILRIIGGCSTWQILIYLIISAHQMPHAMFNLSVVYFTYLPDHWCKVPSFSREYIENANNDIGPGWSWEKALDSGIAFPQVRYSQRRNTKHDQEKHLRICAVYTITEAQLKAYLKMNFTEAVLLARERPPYLVQRCKQWEYDRSIMKDSVVTQWDRVCDDNWSRAHVHLSYSLGYLVGCLMGGFISDRYGRKPAIYGFSILSTIFGFLLSFSREFEVFLVVRFLLAACNEAADLAAYVYCMEITGMQYRSVVGSLLQAPWACGYAFLALVAYIWRSWTSIQLITTAFHLLALLLIHHLPESPRWLIATNRVDEAEKIIRKACHFNKSSLPSDLELVRHAEQRKWLKYNQRPHFLHSFKSPTMAFRNVIIFLVWIATALVYYGIVIALSDQSTPGRAMFVGNFFLNNAIAGAIELPTLMTCVFLLHSGRKRSQVITLISAGTLIFVAMCLSLREEMTFSLLFMLAGKVCIQGAFNILYIFTSELYPTVIRNSAVGTCSMMARVGSAASGYIAILSDVTLPTVPMAIFCIFSLFAGVLIYFLPETKDLPLPETMWDAVRMLNNTEAHRCVGGIQMDEGDRDESYGPADQQHQRDDEEEEEDVPVYTNASKR</sequence>
<keyword evidence="4 6" id="KW-0472">Membrane</keyword>
<dbReference type="InterPro" id="IPR036259">
    <property type="entry name" value="MFS_trans_sf"/>
</dbReference>
<dbReference type="PROSITE" id="PS00216">
    <property type="entry name" value="SUGAR_TRANSPORT_1"/>
    <property type="match status" value="1"/>
</dbReference>
<feature type="transmembrane region" description="Helical" evidence="6">
    <location>
        <begin position="730"/>
        <end position="752"/>
    </location>
</feature>
<evidence type="ECO:0000256" key="3">
    <source>
        <dbReference type="ARBA" id="ARBA00022989"/>
    </source>
</evidence>
<dbReference type="SUPFAM" id="SSF103473">
    <property type="entry name" value="MFS general substrate transporter"/>
    <property type="match status" value="1"/>
</dbReference>
<evidence type="ECO:0000256" key="4">
    <source>
        <dbReference type="ARBA" id="ARBA00023136"/>
    </source>
</evidence>
<name>A0A914HBQ3_GLORO</name>
<evidence type="ECO:0000256" key="6">
    <source>
        <dbReference type="SAM" id="Phobius"/>
    </source>
</evidence>
<comment type="subcellular location">
    <subcellularLocation>
        <location evidence="1">Membrane</location>
        <topology evidence="1">Multi-pass membrane protein</topology>
    </subcellularLocation>
</comment>
<feature type="compositionally biased region" description="Basic and acidic residues" evidence="5">
    <location>
        <begin position="131"/>
        <end position="152"/>
    </location>
</feature>
<feature type="region of interest" description="Disordered" evidence="5">
    <location>
        <begin position="131"/>
        <end position="195"/>
    </location>
</feature>
<dbReference type="Proteomes" id="UP000887572">
    <property type="component" value="Unplaced"/>
</dbReference>
<keyword evidence="8" id="KW-1185">Reference proteome</keyword>
<dbReference type="GO" id="GO:0022857">
    <property type="term" value="F:transmembrane transporter activity"/>
    <property type="evidence" value="ECO:0007669"/>
    <property type="project" value="InterPro"/>
</dbReference>
<proteinExistence type="predicted"/>
<dbReference type="GO" id="GO:0016020">
    <property type="term" value="C:membrane"/>
    <property type="evidence" value="ECO:0007669"/>
    <property type="project" value="UniProtKB-SubCell"/>
</dbReference>
<feature type="transmembrane region" description="Helical" evidence="6">
    <location>
        <begin position="463"/>
        <end position="486"/>
    </location>
</feature>